<dbReference type="SUPFAM" id="SSF47413">
    <property type="entry name" value="lambda repressor-like DNA-binding domains"/>
    <property type="match status" value="1"/>
</dbReference>
<reference evidence="5 6" key="1">
    <citation type="submission" date="2016-10" db="EMBL/GenBank/DDBJ databases">
        <authorList>
            <person name="de Groot N.N."/>
        </authorList>
    </citation>
    <scope>NUCLEOTIDE SEQUENCE [LARGE SCALE GENOMIC DNA]</scope>
    <source>
        <strain evidence="5 6">CGMCC 4.3491</strain>
    </source>
</reference>
<dbReference type="SMART" id="SM00354">
    <property type="entry name" value="HTH_LACI"/>
    <property type="match status" value="1"/>
</dbReference>
<dbReference type="CDD" id="cd06267">
    <property type="entry name" value="PBP1_LacI_sugar_binding-like"/>
    <property type="match status" value="1"/>
</dbReference>
<dbReference type="SUPFAM" id="SSF53822">
    <property type="entry name" value="Periplasmic binding protein-like I"/>
    <property type="match status" value="1"/>
</dbReference>
<dbReference type="InterPro" id="IPR028082">
    <property type="entry name" value="Peripla_BP_I"/>
</dbReference>
<organism evidence="5 6">
    <name type="scientific">Herbiconiux ginsengi</name>
    <dbReference type="NCBI Taxonomy" id="381665"/>
    <lineage>
        <taxon>Bacteria</taxon>
        <taxon>Bacillati</taxon>
        <taxon>Actinomycetota</taxon>
        <taxon>Actinomycetes</taxon>
        <taxon>Micrococcales</taxon>
        <taxon>Microbacteriaceae</taxon>
        <taxon>Herbiconiux</taxon>
    </lineage>
</organism>
<dbReference type="Proteomes" id="UP000198891">
    <property type="component" value="Unassembled WGS sequence"/>
</dbReference>
<dbReference type="Pfam" id="PF13377">
    <property type="entry name" value="Peripla_BP_3"/>
    <property type="match status" value="1"/>
</dbReference>
<keyword evidence="6" id="KW-1185">Reference proteome</keyword>
<sequence length="345" mass="36033">MSGRRATRDDVARLAGTSTAVVSYVLNDGPRNVSAERRARVLDAVARLEYHPNAMARSLAATHTKTLGMIVPNISNAYFSELALAVEEAATTRGLLLFLGNSNEDVGREEAYVSSFLEQRVDGIVMIGVALSAAYEKATKAGIPVVIVDRNIPASKASTVSIDHRAASRAATEHLLGHGHTRIGCLAGPSDQPVAQDRFLGWQDALVSAGIEPSEQLVVRSEFSIGSAEEAIAAVGARVVPARSTAMIACSDEQARGLLLAIAAAGVRLPEDTALVSIDGTREGLYTMPSLTSVQQPFAGLATAALETLLDDDGGTGHTSVPFGFRTGASCGCLPGRSSSSYGRN</sequence>
<evidence type="ECO:0000256" key="1">
    <source>
        <dbReference type="ARBA" id="ARBA00023015"/>
    </source>
</evidence>
<accession>A0A1H3K8A1</accession>
<dbReference type="Pfam" id="PF00356">
    <property type="entry name" value="LacI"/>
    <property type="match status" value="1"/>
</dbReference>
<dbReference type="InterPro" id="IPR000843">
    <property type="entry name" value="HTH_LacI"/>
</dbReference>
<evidence type="ECO:0000256" key="2">
    <source>
        <dbReference type="ARBA" id="ARBA00023125"/>
    </source>
</evidence>
<dbReference type="PROSITE" id="PS50932">
    <property type="entry name" value="HTH_LACI_2"/>
    <property type="match status" value="1"/>
</dbReference>
<dbReference type="InterPro" id="IPR010982">
    <property type="entry name" value="Lambda_DNA-bd_dom_sf"/>
</dbReference>
<dbReference type="InterPro" id="IPR046335">
    <property type="entry name" value="LacI/GalR-like_sensor"/>
</dbReference>
<evidence type="ECO:0000313" key="6">
    <source>
        <dbReference type="Proteomes" id="UP000198891"/>
    </source>
</evidence>
<dbReference type="GO" id="GO:0000976">
    <property type="term" value="F:transcription cis-regulatory region binding"/>
    <property type="evidence" value="ECO:0007669"/>
    <property type="project" value="TreeGrafter"/>
</dbReference>
<evidence type="ECO:0000256" key="3">
    <source>
        <dbReference type="ARBA" id="ARBA00023163"/>
    </source>
</evidence>
<gene>
    <name evidence="5" type="ORF">SAMN05216554_0463</name>
</gene>
<dbReference type="GO" id="GO:0003700">
    <property type="term" value="F:DNA-binding transcription factor activity"/>
    <property type="evidence" value="ECO:0007669"/>
    <property type="project" value="TreeGrafter"/>
</dbReference>
<dbReference type="EMBL" id="FNPZ01000001">
    <property type="protein sequence ID" value="SDY48426.1"/>
    <property type="molecule type" value="Genomic_DNA"/>
</dbReference>
<name>A0A1H3K8A1_9MICO</name>
<evidence type="ECO:0000259" key="4">
    <source>
        <dbReference type="PROSITE" id="PS50932"/>
    </source>
</evidence>
<dbReference type="PANTHER" id="PTHR30146:SF109">
    <property type="entry name" value="HTH-TYPE TRANSCRIPTIONAL REGULATOR GALS"/>
    <property type="match status" value="1"/>
</dbReference>
<feature type="domain" description="HTH lacI-type" evidence="4">
    <location>
        <begin position="6"/>
        <end position="61"/>
    </location>
</feature>
<dbReference type="Gene3D" id="1.10.260.40">
    <property type="entry name" value="lambda repressor-like DNA-binding domains"/>
    <property type="match status" value="1"/>
</dbReference>
<keyword evidence="2" id="KW-0238">DNA-binding</keyword>
<dbReference type="OrthoDB" id="37081at2"/>
<dbReference type="Gene3D" id="3.40.50.2300">
    <property type="match status" value="2"/>
</dbReference>
<dbReference type="CDD" id="cd01392">
    <property type="entry name" value="HTH_LacI"/>
    <property type="match status" value="1"/>
</dbReference>
<keyword evidence="3" id="KW-0804">Transcription</keyword>
<dbReference type="RefSeq" id="WP_092548187.1">
    <property type="nucleotide sequence ID" value="NZ_FNPZ01000001.1"/>
</dbReference>
<proteinExistence type="predicted"/>
<evidence type="ECO:0000313" key="5">
    <source>
        <dbReference type="EMBL" id="SDY48426.1"/>
    </source>
</evidence>
<dbReference type="PANTHER" id="PTHR30146">
    <property type="entry name" value="LACI-RELATED TRANSCRIPTIONAL REPRESSOR"/>
    <property type="match status" value="1"/>
</dbReference>
<keyword evidence="1" id="KW-0805">Transcription regulation</keyword>
<protein>
    <submittedName>
        <fullName evidence="5">Transcriptional regulator, LacI family</fullName>
    </submittedName>
</protein>
<dbReference type="AlphaFoldDB" id="A0A1H3K8A1"/>
<dbReference type="STRING" id="381665.SAMN05216554_0463"/>